<protein>
    <submittedName>
        <fullName evidence="1">713_t:CDS:1</fullName>
    </submittedName>
</protein>
<feature type="non-terminal residue" evidence="1">
    <location>
        <position position="1"/>
    </location>
</feature>
<reference evidence="1" key="1">
    <citation type="submission" date="2021-06" db="EMBL/GenBank/DDBJ databases">
        <authorList>
            <person name="Kallberg Y."/>
            <person name="Tangrot J."/>
            <person name="Rosling A."/>
        </authorList>
    </citation>
    <scope>NUCLEOTIDE SEQUENCE</scope>
    <source>
        <strain evidence="1">MA461A</strain>
    </source>
</reference>
<gene>
    <name evidence="1" type="ORF">RPERSI_LOCUS13452</name>
</gene>
<feature type="non-terminal residue" evidence="1">
    <location>
        <position position="51"/>
    </location>
</feature>
<comment type="caution">
    <text evidence="1">The sequence shown here is derived from an EMBL/GenBank/DDBJ whole genome shotgun (WGS) entry which is preliminary data.</text>
</comment>
<organism evidence="1 2">
    <name type="scientific">Racocetra persica</name>
    <dbReference type="NCBI Taxonomy" id="160502"/>
    <lineage>
        <taxon>Eukaryota</taxon>
        <taxon>Fungi</taxon>
        <taxon>Fungi incertae sedis</taxon>
        <taxon>Mucoromycota</taxon>
        <taxon>Glomeromycotina</taxon>
        <taxon>Glomeromycetes</taxon>
        <taxon>Diversisporales</taxon>
        <taxon>Gigasporaceae</taxon>
        <taxon>Racocetra</taxon>
    </lineage>
</organism>
<evidence type="ECO:0000313" key="1">
    <source>
        <dbReference type="EMBL" id="CAG8743983.1"/>
    </source>
</evidence>
<keyword evidence="2" id="KW-1185">Reference proteome</keyword>
<name>A0ACA9QBE7_9GLOM</name>
<proteinExistence type="predicted"/>
<evidence type="ECO:0000313" key="2">
    <source>
        <dbReference type="Proteomes" id="UP000789920"/>
    </source>
</evidence>
<accession>A0ACA9QBE7</accession>
<sequence>AKDGIFFASKSSRNKRKRCLGVFFERQNWLKGKKLIRRQCELPVVDESLAQ</sequence>
<dbReference type="EMBL" id="CAJVQC010029891">
    <property type="protein sequence ID" value="CAG8743983.1"/>
    <property type="molecule type" value="Genomic_DNA"/>
</dbReference>
<dbReference type="Proteomes" id="UP000789920">
    <property type="component" value="Unassembled WGS sequence"/>
</dbReference>